<dbReference type="PANTHER" id="PTHR47023">
    <property type="entry name" value="SEX PEPTIDE RECEPTOR"/>
    <property type="match status" value="1"/>
</dbReference>
<evidence type="ECO:0000259" key="6">
    <source>
        <dbReference type="PROSITE" id="PS50262"/>
    </source>
</evidence>
<protein>
    <recommendedName>
        <fullName evidence="6">G-protein coupled receptors family 1 profile domain-containing protein</fullName>
    </recommendedName>
</protein>
<dbReference type="GO" id="GO:0008528">
    <property type="term" value="F:G protein-coupled peptide receptor activity"/>
    <property type="evidence" value="ECO:0007669"/>
    <property type="project" value="InterPro"/>
</dbReference>
<feature type="transmembrane region" description="Helical" evidence="5">
    <location>
        <begin position="281"/>
        <end position="314"/>
    </location>
</feature>
<dbReference type="PRINTS" id="PR00237">
    <property type="entry name" value="GPCRRHODOPSN"/>
</dbReference>
<sequence>MACWNNLTQYALLYSQSDIDAVVYMIQLGLINDTQNLLTPTAVHKRPSNTSLDLDQFPTIPNLLNRTSFSNENETMCSALTSFDAGPPIRKIIQTHVQPVVIIFTLFTNCLTSVVLTQSAMRNPTNLILLAIAVADLLTVLLPLPIYMAFSTSNLFSRQLTISKGYLVSYLTHILPTTFHTIAIWLTVLLALQRFIYVQYPMRASVSMLCKEKPVCWAITFTCTVAASLQLPIVAVTRFHYGLPYCSVNGRRVQHSPVIFINNASVRLFEPILFKCTPMPAVLYFGLLLFRITVVNLLPSVSLIILTGQLIVALHRFKKNRRKLLQKSANKIVLLKSSLLDEPPTATQNVIPAAEKKIERASRSAEKDSTSRMMLVILIIFLTVEIPTTACLCCYAFATLFTLSFKWLHEIMEICNFLVVLSYPANFFVYFAMSRQFRSTFKGSFPRLWSILVVMKNRCDTSTNTDNVAQGV</sequence>
<dbReference type="InterPro" id="IPR053071">
    <property type="entry name" value="GPCR1-related_rcpt"/>
</dbReference>
<dbReference type="EMBL" id="JTDE01001886">
    <property type="protein sequence ID" value="KAF7258193.1"/>
    <property type="molecule type" value="Genomic_DNA"/>
</dbReference>
<evidence type="ECO:0000256" key="2">
    <source>
        <dbReference type="ARBA" id="ARBA00022692"/>
    </source>
</evidence>
<feature type="transmembrane region" description="Helical" evidence="5">
    <location>
        <begin position="411"/>
        <end position="432"/>
    </location>
</feature>
<feature type="transmembrane region" description="Helical" evidence="5">
    <location>
        <begin position="373"/>
        <end position="405"/>
    </location>
</feature>
<keyword evidence="2 5" id="KW-0812">Transmembrane</keyword>
<dbReference type="Proteomes" id="UP000822476">
    <property type="component" value="Unassembled WGS sequence"/>
</dbReference>
<proteinExistence type="predicted"/>
<dbReference type="AlphaFoldDB" id="A0A8S9YYK7"/>
<organism evidence="7 8">
    <name type="scientific">Paragonimus skrjabini miyazakii</name>
    <dbReference type="NCBI Taxonomy" id="59628"/>
    <lineage>
        <taxon>Eukaryota</taxon>
        <taxon>Metazoa</taxon>
        <taxon>Spiralia</taxon>
        <taxon>Lophotrochozoa</taxon>
        <taxon>Platyhelminthes</taxon>
        <taxon>Trematoda</taxon>
        <taxon>Digenea</taxon>
        <taxon>Plagiorchiida</taxon>
        <taxon>Troglotremata</taxon>
        <taxon>Troglotrematidae</taxon>
        <taxon>Paragonimus</taxon>
    </lineage>
</organism>
<dbReference type="GO" id="GO:0016020">
    <property type="term" value="C:membrane"/>
    <property type="evidence" value="ECO:0007669"/>
    <property type="project" value="UniProtKB-SubCell"/>
</dbReference>
<keyword evidence="8" id="KW-1185">Reference proteome</keyword>
<evidence type="ECO:0000256" key="3">
    <source>
        <dbReference type="ARBA" id="ARBA00022989"/>
    </source>
</evidence>
<dbReference type="OrthoDB" id="5962323at2759"/>
<name>A0A8S9YYK7_9TREM</name>
<evidence type="ECO:0000256" key="5">
    <source>
        <dbReference type="SAM" id="Phobius"/>
    </source>
</evidence>
<dbReference type="Gene3D" id="1.20.1070.10">
    <property type="entry name" value="Rhodopsin 7-helix transmembrane proteins"/>
    <property type="match status" value="1"/>
</dbReference>
<evidence type="ECO:0000313" key="7">
    <source>
        <dbReference type="EMBL" id="KAF7258193.1"/>
    </source>
</evidence>
<feature type="transmembrane region" description="Helical" evidence="5">
    <location>
        <begin position="170"/>
        <end position="193"/>
    </location>
</feature>
<feature type="transmembrane region" description="Helical" evidence="5">
    <location>
        <begin position="214"/>
        <end position="235"/>
    </location>
</feature>
<keyword evidence="3 5" id="KW-1133">Transmembrane helix</keyword>
<evidence type="ECO:0000313" key="8">
    <source>
        <dbReference type="Proteomes" id="UP000822476"/>
    </source>
</evidence>
<dbReference type="PROSITE" id="PS50262">
    <property type="entry name" value="G_PROTEIN_RECEP_F1_2"/>
    <property type="match status" value="1"/>
</dbReference>
<comment type="caution">
    <text evidence="7">The sequence shown here is derived from an EMBL/GenBank/DDBJ whole genome shotgun (WGS) entry which is preliminary data.</text>
</comment>
<comment type="subcellular location">
    <subcellularLocation>
        <location evidence="1">Membrane</location>
    </subcellularLocation>
</comment>
<dbReference type="InterPro" id="IPR000276">
    <property type="entry name" value="GPCR_Rhodpsn"/>
</dbReference>
<reference evidence="7" key="1">
    <citation type="submission" date="2019-07" db="EMBL/GenBank/DDBJ databases">
        <title>Annotation for the trematode Paragonimus miyazaki's.</title>
        <authorList>
            <person name="Choi Y.-J."/>
        </authorList>
    </citation>
    <scope>NUCLEOTIDE SEQUENCE</scope>
    <source>
        <strain evidence="7">Japan</strain>
    </source>
</reference>
<feature type="transmembrane region" description="Helical" evidence="5">
    <location>
        <begin position="128"/>
        <end position="150"/>
    </location>
</feature>
<dbReference type="CDD" id="cd14978">
    <property type="entry name" value="7tmA_FMRFamide_R-like"/>
    <property type="match status" value="1"/>
</dbReference>
<accession>A0A8S9YYK7</accession>
<dbReference type="InterPro" id="IPR019427">
    <property type="entry name" value="7TM_GPCR_serpentine_rcpt_Srw"/>
</dbReference>
<keyword evidence="4 5" id="KW-0472">Membrane</keyword>
<dbReference type="Pfam" id="PF10324">
    <property type="entry name" value="7TM_GPCR_Srw"/>
    <property type="match status" value="2"/>
</dbReference>
<dbReference type="PANTHER" id="PTHR47023:SF1">
    <property type="entry name" value="SEX PEPTIDE RECEPTOR"/>
    <property type="match status" value="1"/>
</dbReference>
<evidence type="ECO:0000256" key="1">
    <source>
        <dbReference type="ARBA" id="ARBA00004370"/>
    </source>
</evidence>
<dbReference type="SUPFAM" id="SSF81321">
    <property type="entry name" value="Family A G protein-coupled receptor-like"/>
    <property type="match status" value="1"/>
</dbReference>
<feature type="domain" description="G-protein coupled receptors family 1 profile" evidence="6">
    <location>
        <begin position="108"/>
        <end position="430"/>
    </location>
</feature>
<evidence type="ECO:0000256" key="4">
    <source>
        <dbReference type="ARBA" id="ARBA00023136"/>
    </source>
</evidence>
<dbReference type="InterPro" id="IPR017452">
    <property type="entry name" value="GPCR_Rhodpsn_7TM"/>
</dbReference>
<gene>
    <name evidence="7" type="ORF">EG68_04787</name>
</gene>